<dbReference type="AlphaFoldDB" id="A8NEQ1"/>
<evidence type="ECO:0008006" key="4">
    <source>
        <dbReference type="Google" id="ProtNLM"/>
    </source>
</evidence>
<dbReference type="InterPro" id="IPR010684">
    <property type="entry name" value="RNA_pol_II_trans_fac_SIII_A"/>
</dbReference>
<keyword evidence="3" id="KW-1185">Reference proteome</keyword>
<evidence type="ECO:0000313" key="3">
    <source>
        <dbReference type="Proteomes" id="UP000001861"/>
    </source>
</evidence>
<evidence type="ECO:0000256" key="1">
    <source>
        <dbReference type="SAM" id="MobiDB-lite"/>
    </source>
</evidence>
<sequence>MSKALCPSSTTSEALPHATMNDLQDQMNRVPSLVYLCQRVAGQHTDLITSLGEWTRYDLVRPILEKCNVDQLLRLEGASPHLQSGTPDIWKSLCFQKYRMLAEEHYSIDDQPEEPDSWKRRYFFLQDAETRRFEEIGSKIRSQRMEADVRKKEREVRFTDRVPPPKRPRTGGWGLPSQPKTLFQKARGEASKIQKAFYSARSLPPMPTGKTHRVLAKPDDSILPPLPNSTVPSRVTVRTVTVQVPVQRRLQATASSSMTASSPSSSSSRTPVSSSSSSRTTTPSGSPPAPSISRGLTQLHLDTPRSKDHSKSKGEIAKVTPRVPPAVPANAPPPPTRLLKSPAPLKKDPMASLFVPKHRAYSQRPVR</sequence>
<protein>
    <recommendedName>
        <fullName evidence="4">Elongin-A</fullName>
    </recommendedName>
</protein>
<comment type="caution">
    <text evidence="2">The sequence shown here is derived from an EMBL/GenBank/DDBJ whole genome shotgun (WGS) entry which is preliminary data.</text>
</comment>
<dbReference type="FunCoup" id="A8NEQ1">
    <property type="interactions" value="27"/>
</dbReference>
<accession>A8NEQ1</accession>
<dbReference type="OrthoDB" id="21513at2759"/>
<feature type="region of interest" description="Disordered" evidence="1">
    <location>
        <begin position="251"/>
        <end position="367"/>
    </location>
</feature>
<dbReference type="InterPro" id="IPR051870">
    <property type="entry name" value="Elongin-A_domain"/>
</dbReference>
<organism evidence="2 3">
    <name type="scientific">Coprinopsis cinerea (strain Okayama-7 / 130 / ATCC MYA-4618 / FGSC 9003)</name>
    <name type="common">Inky cap fungus</name>
    <name type="synonym">Hormographiella aspergillata</name>
    <dbReference type="NCBI Taxonomy" id="240176"/>
    <lineage>
        <taxon>Eukaryota</taxon>
        <taxon>Fungi</taxon>
        <taxon>Dikarya</taxon>
        <taxon>Basidiomycota</taxon>
        <taxon>Agaricomycotina</taxon>
        <taxon>Agaricomycetes</taxon>
        <taxon>Agaricomycetidae</taxon>
        <taxon>Agaricales</taxon>
        <taxon>Agaricineae</taxon>
        <taxon>Psathyrellaceae</taxon>
        <taxon>Coprinopsis</taxon>
    </lineage>
</organism>
<dbReference type="KEGG" id="cci:CC1G_01156"/>
<dbReference type="eggNOG" id="KOG2821">
    <property type="taxonomic scope" value="Eukaryota"/>
</dbReference>
<dbReference type="GeneID" id="6009587"/>
<proteinExistence type="predicted"/>
<dbReference type="GO" id="GO:0070449">
    <property type="term" value="C:elongin complex"/>
    <property type="evidence" value="ECO:0007669"/>
    <property type="project" value="InterPro"/>
</dbReference>
<dbReference type="STRING" id="240176.A8NEQ1"/>
<feature type="compositionally biased region" description="Basic and acidic residues" evidence="1">
    <location>
        <begin position="302"/>
        <end position="316"/>
    </location>
</feature>
<dbReference type="Proteomes" id="UP000001861">
    <property type="component" value="Unassembled WGS sequence"/>
</dbReference>
<reference evidence="2 3" key="1">
    <citation type="journal article" date="2010" name="Proc. Natl. Acad. Sci. U.S.A.">
        <title>Insights into evolution of multicellular fungi from the assembled chromosomes of the mushroom Coprinopsis cinerea (Coprinus cinereus).</title>
        <authorList>
            <person name="Stajich J.E."/>
            <person name="Wilke S.K."/>
            <person name="Ahren D."/>
            <person name="Au C.H."/>
            <person name="Birren B.W."/>
            <person name="Borodovsky M."/>
            <person name="Burns C."/>
            <person name="Canback B."/>
            <person name="Casselton L.A."/>
            <person name="Cheng C.K."/>
            <person name="Deng J."/>
            <person name="Dietrich F.S."/>
            <person name="Fargo D.C."/>
            <person name="Farman M.L."/>
            <person name="Gathman A.C."/>
            <person name="Goldberg J."/>
            <person name="Guigo R."/>
            <person name="Hoegger P.J."/>
            <person name="Hooker J.B."/>
            <person name="Huggins A."/>
            <person name="James T.Y."/>
            <person name="Kamada T."/>
            <person name="Kilaru S."/>
            <person name="Kodira C."/>
            <person name="Kues U."/>
            <person name="Kupfer D."/>
            <person name="Kwan H.S."/>
            <person name="Lomsadze A."/>
            <person name="Li W."/>
            <person name="Lilly W.W."/>
            <person name="Ma L.J."/>
            <person name="Mackey A.J."/>
            <person name="Manning G."/>
            <person name="Martin F."/>
            <person name="Muraguchi H."/>
            <person name="Natvig D.O."/>
            <person name="Palmerini H."/>
            <person name="Ramesh M.A."/>
            <person name="Rehmeyer C.J."/>
            <person name="Roe B.A."/>
            <person name="Shenoy N."/>
            <person name="Stanke M."/>
            <person name="Ter-Hovhannisyan V."/>
            <person name="Tunlid A."/>
            <person name="Velagapudi R."/>
            <person name="Vision T.J."/>
            <person name="Zeng Q."/>
            <person name="Zolan M.E."/>
            <person name="Pukkila P.J."/>
        </authorList>
    </citation>
    <scope>NUCLEOTIDE SEQUENCE [LARGE SCALE GENOMIC DNA]</scope>
    <source>
        <strain evidence="3">Okayama-7 / 130 / ATCC MYA-4618 / FGSC 9003</strain>
    </source>
</reference>
<name>A8NEQ1_COPC7</name>
<feature type="compositionally biased region" description="Low complexity" evidence="1">
    <location>
        <begin position="251"/>
        <end position="284"/>
    </location>
</feature>
<feature type="region of interest" description="Disordered" evidence="1">
    <location>
        <begin position="200"/>
        <end position="231"/>
    </location>
</feature>
<dbReference type="EMBL" id="AACS02000002">
    <property type="protein sequence ID" value="EAU88783.2"/>
    <property type="molecule type" value="Genomic_DNA"/>
</dbReference>
<dbReference type="VEuPathDB" id="FungiDB:CC1G_01156"/>
<dbReference type="PANTHER" id="PTHR15141:SF76">
    <property type="entry name" value="TRANSCRIPTION ELONGATION FACTOR B POLYPEPTIDE 3"/>
    <property type="match status" value="1"/>
</dbReference>
<dbReference type="PANTHER" id="PTHR15141">
    <property type="entry name" value="TRANSCRIPTION ELONGATION FACTOR B POLYPEPTIDE 3"/>
    <property type="match status" value="1"/>
</dbReference>
<dbReference type="InParanoid" id="A8NEQ1"/>
<dbReference type="HOGENOM" id="CLU_074637_0_0_1"/>
<evidence type="ECO:0000313" key="2">
    <source>
        <dbReference type="EMBL" id="EAU88783.2"/>
    </source>
</evidence>
<feature type="compositionally biased region" description="Basic and acidic residues" evidence="1">
    <location>
        <begin position="145"/>
        <end position="160"/>
    </location>
</feature>
<gene>
    <name evidence="2" type="ORF">CC1G_01156</name>
</gene>
<dbReference type="Pfam" id="PF06881">
    <property type="entry name" value="Elongin_A"/>
    <property type="match status" value="1"/>
</dbReference>
<feature type="compositionally biased region" description="Basic residues" evidence="1">
    <location>
        <begin position="356"/>
        <end position="367"/>
    </location>
</feature>
<dbReference type="OMA" id="ELWLKHC"/>
<feature type="region of interest" description="Disordered" evidence="1">
    <location>
        <begin position="145"/>
        <end position="178"/>
    </location>
</feature>
<feature type="compositionally biased region" description="Pro residues" evidence="1">
    <location>
        <begin position="322"/>
        <end position="336"/>
    </location>
</feature>
<dbReference type="GO" id="GO:0006368">
    <property type="term" value="P:transcription elongation by RNA polymerase II"/>
    <property type="evidence" value="ECO:0007669"/>
    <property type="project" value="InterPro"/>
</dbReference>
<dbReference type="RefSeq" id="XP_001833094.2">
    <property type="nucleotide sequence ID" value="XM_001833042.2"/>
</dbReference>
<dbReference type="Gene3D" id="6.10.250.3180">
    <property type="match status" value="1"/>
</dbReference>